<accession>A0A7N0UHU8</accession>
<dbReference type="PANTHER" id="PTHR33698:SF6">
    <property type="entry name" value="TRANSMEMBRANE PROTEIN"/>
    <property type="match status" value="1"/>
</dbReference>
<reference evidence="2" key="1">
    <citation type="submission" date="2021-01" db="UniProtKB">
        <authorList>
            <consortium name="EnsemblPlants"/>
        </authorList>
    </citation>
    <scope>IDENTIFICATION</scope>
</reference>
<keyword evidence="1" id="KW-0472">Membrane</keyword>
<dbReference type="Gramene" id="Kaladp0068s0192.1.v1.1">
    <property type="protein sequence ID" value="Kaladp0068s0192.1.v1.1"/>
    <property type="gene ID" value="Kaladp0068s0192.v1.1"/>
</dbReference>
<evidence type="ECO:0000313" key="3">
    <source>
        <dbReference type="Proteomes" id="UP000594263"/>
    </source>
</evidence>
<dbReference type="Proteomes" id="UP000594263">
    <property type="component" value="Unplaced"/>
</dbReference>
<dbReference type="AlphaFoldDB" id="A0A7N0UHU8"/>
<dbReference type="EnsemblPlants" id="Kaladp0068s0192.1.v1.1">
    <property type="protein sequence ID" value="Kaladp0068s0192.1.v1.1"/>
    <property type="gene ID" value="Kaladp0068s0192.v1.1"/>
</dbReference>
<proteinExistence type="predicted"/>
<sequence length="243" mass="27093">MVSISSPISRLPCTSMNIIDRRMQSMRRNSSPSSVPLFSKSTVAANRKSLAYSRPRCVTTSNLEIGPEDGNRVTDPVARLHAALKSNNYADLSELVGDDCRCGVKFASFLLPFGDKKQVLAVLMYLINRWGSGVSIFVQPMSKDGVAVGLQWKLEWKKSSAALGNGLILQTSHAYRGRVLIRNVEILVQPLSYLEPFRQRATEFLTVAVRRIRCLLPEPRKKITLYAVGIIATLMFTLKLLLH</sequence>
<keyword evidence="3" id="KW-1185">Reference proteome</keyword>
<evidence type="ECO:0000256" key="1">
    <source>
        <dbReference type="SAM" id="Phobius"/>
    </source>
</evidence>
<dbReference type="PANTHER" id="PTHR33698">
    <property type="entry name" value="NUCLEAR TRANSPORT FACTOR 2 (NTF2)-LIKE PROTEIN"/>
    <property type="match status" value="1"/>
</dbReference>
<feature type="transmembrane region" description="Helical" evidence="1">
    <location>
        <begin position="223"/>
        <end position="242"/>
    </location>
</feature>
<keyword evidence="1" id="KW-1133">Transmembrane helix</keyword>
<name>A0A7N0UHU8_KALFE</name>
<organism evidence="2 3">
    <name type="scientific">Kalanchoe fedtschenkoi</name>
    <name type="common">Lavender scallops</name>
    <name type="synonym">South American air plant</name>
    <dbReference type="NCBI Taxonomy" id="63787"/>
    <lineage>
        <taxon>Eukaryota</taxon>
        <taxon>Viridiplantae</taxon>
        <taxon>Streptophyta</taxon>
        <taxon>Embryophyta</taxon>
        <taxon>Tracheophyta</taxon>
        <taxon>Spermatophyta</taxon>
        <taxon>Magnoliopsida</taxon>
        <taxon>eudicotyledons</taxon>
        <taxon>Gunneridae</taxon>
        <taxon>Pentapetalae</taxon>
        <taxon>Saxifragales</taxon>
        <taxon>Crassulaceae</taxon>
        <taxon>Kalanchoe</taxon>
    </lineage>
</organism>
<keyword evidence="1" id="KW-0812">Transmembrane</keyword>
<evidence type="ECO:0000313" key="2">
    <source>
        <dbReference type="EnsemblPlants" id="Kaladp0068s0192.1.v1.1"/>
    </source>
</evidence>
<protein>
    <submittedName>
        <fullName evidence="2">Uncharacterized protein</fullName>
    </submittedName>
</protein>